<feature type="transmembrane region" description="Helical" evidence="6">
    <location>
        <begin position="32"/>
        <end position="51"/>
    </location>
</feature>
<evidence type="ECO:0000256" key="4">
    <source>
        <dbReference type="ARBA" id="ARBA00022989"/>
    </source>
</evidence>
<dbReference type="SUPFAM" id="SSF103481">
    <property type="entry name" value="Multidrug resistance efflux transporter EmrE"/>
    <property type="match status" value="2"/>
</dbReference>
<gene>
    <name evidence="8" type="ORF">RZN69_04160</name>
</gene>
<dbReference type="InterPro" id="IPR037185">
    <property type="entry name" value="EmrE-like"/>
</dbReference>
<feature type="transmembrane region" description="Helical" evidence="6">
    <location>
        <begin position="177"/>
        <end position="199"/>
    </location>
</feature>
<dbReference type="PANTHER" id="PTHR32322:SF2">
    <property type="entry name" value="EAMA DOMAIN-CONTAINING PROTEIN"/>
    <property type="match status" value="1"/>
</dbReference>
<keyword evidence="5 6" id="KW-0472">Membrane</keyword>
<evidence type="ECO:0000313" key="8">
    <source>
        <dbReference type="EMBL" id="WOO42271.1"/>
    </source>
</evidence>
<dbReference type="Proteomes" id="UP001304300">
    <property type="component" value="Chromosome"/>
</dbReference>
<evidence type="ECO:0000256" key="3">
    <source>
        <dbReference type="ARBA" id="ARBA00022692"/>
    </source>
</evidence>
<keyword evidence="9" id="KW-1185">Reference proteome</keyword>
<keyword evidence="3 6" id="KW-0812">Transmembrane</keyword>
<proteinExistence type="inferred from homology"/>
<feature type="domain" description="EamA" evidence="7">
    <location>
        <begin position="9"/>
        <end position="136"/>
    </location>
</feature>
<protein>
    <submittedName>
        <fullName evidence="8">DMT family transporter</fullName>
    </submittedName>
</protein>
<comment type="similarity">
    <text evidence="2">Belongs to the EamA transporter family.</text>
</comment>
<feature type="transmembrane region" description="Helical" evidence="6">
    <location>
        <begin position="97"/>
        <end position="114"/>
    </location>
</feature>
<dbReference type="PROSITE" id="PS51257">
    <property type="entry name" value="PROKAR_LIPOPROTEIN"/>
    <property type="match status" value="1"/>
</dbReference>
<feature type="transmembrane region" description="Helical" evidence="6">
    <location>
        <begin position="211"/>
        <end position="229"/>
    </location>
</feature>
<dbReference type="KEGG" id="puo:RZN69_04160"/>
<feature type="transmembrane region" description="Helical" evidence="6">
    <location>
        <begin position="71"/>
        <end position="91"/>
    </location>
</feature>
<dbReference type="RefSeq" id="WP_317834788.1">
    <property type="nucleotide sequence ID" value="NZ_CP136920.1"/>
</dbReference>
<feature type="transmembrane region" description="Helical" evidence="6">
    <location>
        <begin position="123"/>
        <end position="141"/>
    </location>
</feature>
<dbReference type="AlphaFoldDB" id="A0AAQ3QUD3"/>
<evidence type="ECO:0000256" key="6">
    <source>
        <dbReference type="SAM" id="Phobius"/>
    </source>
</evidence>
<accession>A0AAQ3QUD3</accession>
<sequence>MTIPTKIGILLLGVFACSTSVLWIKLTTVDPILLATYRMLAAALILSPVFFRARKRHRDAFGSKELRRCLWPGILLAAHFITWIIGARLTWAANSSLIVNVIPVAMPFLLYFAVGERITRGEILGTVIAIGGVVVLALESYQLDSKLLMGDLICAGSMLLFAIYLMLGRKNRDFANLWLYVVPVYAIGGIVCLLVAIPLANFSTEVPAIQWVYVAGLTIVPTIFGHSLLNWGMKHLRGQLVAIVNLAQFIFAGTMGAIFLDEIPGGMFVLAAGLVVAGAITAIKTQPQEKG</sequence>
<feature type="transmembrane region" description="Helical" evidence="6">
    <location>
        <begin position="266"/>
        <end position="283"/>
    </location>
</feature>
<dbReference type="Pfam" id="PF00892">
    <property type="entry name" value="EamA"/>
    <property type="match status" value="2"/>
</dbReference>
<dbReference type="InterPro" id="IPR000620">
    <property type="entry name" value="EamA_dom"/>
</dbReference>
<dbReference type="EMBL" id="CP136920">
    <property type="protein sequence ID" value="WOO42271.1"/>
    <property type="molecule type" value="Genomic_DNA"/>
</dbReference>
<feature type="transmembrane region" description="Helical" evidence="6">
    <location>
        <begin position="7"/>
        <end position="26"/>
    </location>
</feature>
<evidence type="ECO:0000256" key="5">
    <source>
        <dbReference type="ARBA" id="ARBA00023136"/>
    </source>
</evidence>
<dbReference type="PANTHER" id="PTHR32322">
    <property type="entry name" value="INNER MEMBRANE TRANSPORTER"/>
    <property type="match status" value="1"/>
</dbReference>
<organism evidence="8 9">
    <name type="scientific">Rubellicoccus peritrichatus</name>
    <dbReference type="NCBI Taxonomy" id="3080537"/>
    <lineage>
        <taxon>Bacteria</taxon>
        <taxon>Pseudomonadati</taxon>
        <taxon>Verrucomicrobiota</taxon>
        <taxon>Opitutia</taxon>
        <taxon>Puniceicoccales</taxon>
        <taxon>Cerasicoccaceae</taxon>
        <taxon>Rubellicoccus</taxon>
    </lineage>
</organism>
<name>A0AAQ3QUD3_9BACT</name>
<dbReference type="InterPro" id="IPR050638">
    <property type="entry name" value="AA-Vitamin_Transporters"/>
</dbReference>
<feature type="transmembrane region" description="Helical" evidence="6">
    <location>
        <begin position="241"/>
        <end position="260"/>
    </location>
</feature>
<comment type="subcellular location">
    <subcellularLocation>
        <location evidence="1">Membrane</location>
        <topology evidence="1">Multi-pass membrane protein</topology>
    </subcellularLocation>
</comment>
<evidence type="ECO:0000256" key="2">
    <source>
        <dbReference type="ARBA" id="ARBA00007362"/>
    </source>
</evidence>
<dbReference type="GO" id="GO:0016020">
    <property type="term" value="C:membrane"/>
    <property type="evidence" value="ECO:0007669"/>
    <property type="project" value="UniProtKB-SubCell"/>
</dbReference>
<evidence type="ECO:0000313" key="9">
    <source>
        <dbReference type="Proteomes" id="UP001304300"/>
    </source>
</evidence>
<feature type="transmembrane region" description="Helical" evidence="6">
    <location>
        <begin position="147"/>
        <end position="165"/>
    </location>
</feature>
<reference evidence="8 9" key="1">
    <citation type="submission" date="2023-10" db="EMBL/GenBank/DDBJ databases">
        <title>Rubellicoccus peritrichatus gen. nov., sp. nov., isolated from an algae of coral reef tank.</title>
        <authorList>
            <person name="Luo J."/>
        </authorList>
    </citation>
    <scope>NUCLEOTIDE SEQUENCE [LARGE SCALE GENOMIC DNA]</scope>
    <source>
        <strain evidence="8 9">CR14</strain>
    </source>
</reference>
<evidence type="ECO:0000256" key="1">
    <source>
        <dbReference type="ARBA" id="ARBA00004141"/>
    </source>
</evidence>
<feature type="domain" description="EamA" evidence="7">
    <location>
        <begin position="149"/>
        <end position="280"/>
    </location>
</feature>
<keyword evidence="4 6" id="KW-1133">Transmembrane helix</keyword>
<evidence type="ECO:0000259" key="7">
    <source>
        <dbReference type="Pfam" id="PF00892"/>
    </source>
</evidence>